<gene>
    <name evidence="8" type="ORF">DA73_0244140</name>
</gene>
<dbReference type="PANTHER" id="PTHR43817:SF1">
    <property type="entry name" value="HYDROLASE, FAMILY 43, PUTATIVE (AFU_ORTHOLOGUE AFUA_3G01660)-RELATED"/>
    <property type="match status" value="1"/>
</dbReference>
<organism evidence="8">
    <name type="scientific">Tolypothrix bouteillei VB521301</name>
    <dbReference type="NCBI Taxonomy" id="1479485"/>
    <lineage>
        <taxon>Bacteria</taxon>
        <taxon>Bacillati</taxon>
        <taxon>Cyanobacteriota</taxon>
        <taxon>Cyanophyceae</taxon>
        <taxon>Nostocales</taxon>
        <taxon>Tolypothrichaceae</taxon>
        <taxon>Tolypothrix</taxon>
    </lineage>
</organism>
<proteinExistence type="inferred from homology"/>
<keyword evidence="4 6" id="KW-0326">Glycosidase</keyword>
<evidence type="ECO:0000313" key="8">
    <source>
        <dbReference type="EMBL" id="KIE08185.1"/>
    </source>
</evidence>
<evidence type="ECO:0000256" key="4">
    <source>
        <dbReference type="ARBA" id="ARBA00023295"/>
    </source>
</evidence>
<evidence type="ECO:0000256" key="6">
    <source>
        <dbReference type="RuleBase" id="RU361187"/>
    </source>
</evidence>
<dbReference type="InterPro" id="IPR008979">
    <property type="entry name" value="Galactose-bd-like_sf"/>
</dbReference>
<dbReference type="Pfam" id="PF16990">
    <property type="entry name" value="CBM_35"/>
    <property type="match status" value="1"/>
</dbReference>
<sequence length="471" mass="52564">MFGVIGPGNLIFSANSSLAIKNSFARSPTFNFYNVLTSSGADPWVYKHTDGYYYMTYLTNQNITIFRSLTLSGIVGGERKTVWTPPKSGSNSQNIWAPELHFLDGKWYIYYTADDGNTLNHRMFVLENASPDPFRGNFVDRGKIFDKKNDKWAIDGTVLTVSGKRYFIWSGWEGDNNVQQNLYIAPMSNPTTLGSSRVKISSPTYPWESFGSPPTVNEGPQVIIKDKTINLIYSASVGWTNNYALGLLTAKVGSNLLSPSAWRKYKEPVFQSGNGVVSPGHSSFVKSPNNKEDWIVYHAANFLSAGWNRHIRTQRFGWNRDGTPNFGSPAPVNAPISLPSGEPQHDRYQAEDALFTGAAKIISNPNASNGAKVGYIDNPQSNVEFRVRVNKRGTYNMSVRFGNGTEGGKEASHKLYINGKELPALRYVWTGWDNWLNSVIRVQLNTGVNQIRFSKGENFAEIDSIDIFPLR</sequence>
<dbReference type="GO" id="GO:0004553">
    <property type="term" value="F:hydrolase activity, hydrolyzing O-glycosyl compounds"/>
    <property type="evidence" value="ECO:0007669"/>
    <property type="project" value="InterPro"/>
</dbReference>
<feature type="domain" description="CBM6" evidence="7">
    <location>
        <begin position="346"/>
        <end position="468"/>
    </location>
</feature>
<dbReference type="PROSITE" id="PS51175">
    <property type="entry name" value="CBM6"/>
    <property type="match status" value="1"/>
</dbReference>
<dbReference type="Gene3D" id="2.60.120.260">
    <property type="entry name" value="Galactose-binding domain-like"/>
    <property type="match status" value="1"/>
</dbReference>
<feature type="site" description="Important for catalytic activity, responsible for pKa modulation of the active site Glu and correct orientation of both the proton donor and substrate" evidence="5">
    <location>
        <position position="155"/>
    </location>
</feature>
<comment type="caution">
    <text evidence="8">The sequence shown here is derived from an EMBL/GenBank/DDBJ whole genome shotgun (WGS) entry which is preliminary data.</text>
</comment>
<comment type="similarity">
    <text evidence="1 6">Belongs to the glycosyl hydrolase 43 family.</text>
</comment>
<dbReference type="SUPFAM" id="SSF75005">
    <property type="entry name" value="Arabinanase/levansucrase/invertase"/>
    <property type="match status" value="1"/>
</dbReference>
<dbReference type="InterPro" id="IPR006710">
    <property type="entry name" value="Glyco_hydro_43"/>
</dbReference>
<dbReference type="InterPro" id="IPR005084">
    <property type="entry name" value="CBM6"/>
</dbReference>
<evidence type="ECO:0000256" key="5">
    <source>
        <dbReference type="PIRSR" id="PIRSR606710-2"/>
    </source>
</evidence>
<dbReference type="STRING" id="1479485.DA73_0244140"/>
<keyword evidence="2" id="KW-0732">Signal</keyword>
<dbReference type="SUPFAM" id="SSF49785">
    <property type="entry name" value="Galactose-binding domain-like"/>
    <property type="match status" value="1"/>
</dbReference>
<evidence type="ECO:0000256" key="2">
    <source>
        <dbReference type="ARBA" id="ARBA00022729"/>
    </source>
</evidence>
<dbReference type="PANTHER" id="PTHR43817">
    <property type="entry name" value="GLYCOSYL HYDROLASE"/>
    <property type="match status" value="1"/>
</dbReference>
<dbReference type="Pfam" id="PF04616">
    <property type="entry name" value="Glyco_hydro_43"/>
    <property type="match status" value="1"/>
</dbReference>
<accession>A0A0C1R755</accession>
<reference evidence="8" key="1">
    <citation type="journal article" date="2015" name="Genome Announc.">
        <title>Draft Genome Sequence of Tolypothrix boutellei Strain VB521301.</title>
        <authorList>
            <person name="Chandrababunaidu M.M."/>
            <person name="Singh D."/>
            <person name="Sen D."/>
            <person name="Bhan S."/>
            <person name="Das S."/>
            <person name="Gupta A."/>
            <person name="Adhikary S.P."/>
            <person name="Tripathy S."/>
        </authorList>
    </citation>
    <scope>NUCLEOTIDE SEQUENCE</scope>
    <source>
        <strain evidence="8">VB521301</strain>
    </source>
</reference>
<evidence type="ECO:0000256" key="3">
    <source>
        <dbReference type="ARBA" id="ARBA00022801"/>
    </source>
</evidence>
<protein>
    <recommendedName>
        <fullName evidence="7">CBM6 domain-containing protein</fullName>
    </recommendedName>
</protein>
<keyword evidence="3 6" id="KW-0378">Hydrolase</keyword>
<evidence type="ECO:0000259" key="7">
    <source>
        <dbReference type="PROSITE" id="PS51175"/>
    </source>
</evidence>
<dbReference type="Gene3D" id="2.115.10.20">
    <property type="entry name" value="Glycosyl hydrolase domain, family 43"/>
    <property type="match status" value="1"/>
</dbReference>
<dbReference type="GO" id="GO:0030246">
    <property type="term" value="F:carbohydrate binding"/>
    <property type="evidence" value="ECO:0007669"/>
    <property type="project" value="InterPro"/>
</dbReference>
<evidence type="ECO:0000256" key="1">
    <source>
        <dbReference type="ARBA" id="ARBA00009865"/>
    </source>
</evidence>
<dbReference type="CDD" id="cd18820">
    <property type="entry name" value="GH43_LbAraf43-like"/>
    <property type="match status" value="1"/>
</dbReference>
<dbReference type="EMBL" id="JHEG02000059">
    <property type="protein sequence ID" value="KIE08185.1"/>
    <property type="molecule type" value="Genomic_DNA"/>
</dbReference>
<dbReference type="InterPro" id="IPR023296">
    <property type="entry name" value="Glyco_hydro_beta-prop_sf"/>
</dbReference>
<name>A0A0C1R755_9CYAN</name>
<dbReference type="AlphaFoldDB" id="A0A0C1R755"/>
<dbReference type="GO" id="GO:0005975">
    <property type="term" value="P:carbohydrate metabolic process"/>
    <property type="evidence" value="ECO:0007669"/>
    <property type="project" value="InterPro"/>
</dbReference>